<dbReference type="SUPFAM" id="SSF55961">
    <property type="entry name" value="Bet v1-like"/>
    <property type="match status" value="1"/>
</dbReference>
<dbReference type="Gene3D" id="3.30.530.20">
    <property type="match status" value="1"/>
</dbReference>
<accession>A0A387BLF4</accession>
<dbReference type="EMBL" id="CP032624">
    <property type="protein sequence ID" value="AYG04713.1"/>
    <property type="molecule type" value="Genomic_DNA"/>
</dbReference>
<name>A0A387BLF4_9MICO</name>
<feature type="domain" description="Activator of Hsp90 ATPase homologue 1/2-like C-terminal" evidence="2">
    <location>
        <begin position="22"/>
        <end position="163"/>
    </location>
</feature>
<evidence type="ECO:0000256" key="1">
    <source>
        <dbReference type="ARBA" id="ARBA00006817"/>
    </source>
</evidence>
<evidence type="ECO:0000259" key="2">
    <source>
        <dbReference type="Pfam" id="PF08327"/>
    </source>
</evidence>
<evidence type="ECO:0000313" key="4">
    <source>
        <dbReference type="Proteomes" id="UP000275069"/>
    </source>
</evidence>
<dbReference type="CDD" id="cd07814">
    <property type="entry name" value="SRPBCC_CalC_Aha1-like"/>
    <property type="match status" value="1"/>
</dbReference>
<dbReference type="AlphaFoldDB" id="A0A387BLF4"/>
<gene>
    <name evidence="3" type="ORF">D7I44_15050</name>
</gene>
<dbReference type="KEGG" id="gry:D7I44_15050"/>
<dbReference type="Pfam" id="PF08327">
    <property type="entry name" value="AHSA1"/>
    <property type="match status" value="1"/>
</dbReference>
<reference evidence="3 4" key="1">
    <citation type="submission" date="2018-09" db="EMBL/GenBank/DDBJ databases">
        <title>Genome sequencing of strain 2DFW10M-5.</title>
        <authorList>
            <person name="Heo J."/>
            <person name="Kim S.-J."/>
            <person name="Kwon S.-W."/>
        </authorList>
    </citation>
    <scope>NUCLEOTIDE SEQUENCE [LARGE SCALE GENOMIC DNA]</scope>
    <source>
        <strain evidence="3 4">2DFW10M-5</strain>
    </source>
</reference>
<dbReference type="InterPro" id="IPR013538">
    <property type="entry name" value="ASHA1/2-like_C"/>
</dbReference>
<protein>
    <submittedName>
        <fullName evidence="3">SRPBCC domain-containing protein</fullName>
    </submittedName>
</protein>
<sequence>MPVISSTRDPEARSLTIVCEFAAPVERIWQLWEDPRQLEKWWCPEPFPATFETHDLTPGGTSSYYSTGPAGEFQRAWWATTAVDRPHRIEFDGGLADNDTKAPDPDGSMHGVVTFESVELGGRPATRLTAVTVFDSVPYLEKMLAMGHEEGSKMALNQIDGLLAEVLA</sequence>
<dbReference type="OrthoDB" id="3365660at2"/>
<dbReference type="InterPro" id="IPR023393">
    <property type="entry name" value="START-like_dom_sf"/>
</dbReference>
<organism evidence="3 4">
    <name type="scientific">Gryllotalpicola protaetiae</name>
    <dbReference type="NCBI Taxonomy" id="2419771"/>
    <lineage>
        <taxon>Bacteria</taxon>
        <taxon>Bacillati</taxon>
        <taxon>Actinomycetota</taxon>
        <taxon>Actinomycetes</taxon>
        <taxon>Micrococcales</taxon>
        <taxon>Microbacteriaceae</taxon>
        <taxon>Gryllotalpicola</taxon>
    </lineage>
</organism>
<evidence type="ECO:0000313" key="3">
    <source>
        <dbReference type="EMBL" id="AYG04713.1"/>
    </source>
</evidence>
<comment type="similarity">
    <text evidence="1">Belongs to the AHA1 family.</text>
</comment>
<proteinExistence type="inferred from homology"/>
<dbReference type="RefSeq" id="WP_120790241.1">
    <property type="nucleotide sequence ID" value="NZ_CP032624.1"/>
</dbReference>
<keyword evidence="4" id="KW-1185">Reference proteome</keyword>
<dbReference type="Proteomes" id="UP000275069">
    <property type="component" value="Chromosome"/>
</dbReference>